<dbReference type="InterPro" id="IPR011989">
    <property type="entry name" value="ARM-like"/>
</dbReference>
<feature type="region of interest" description="Disordered" evidence="1">
    <location>
        <begin position="484"/>
        <end position="504"/>
    </location>
</feature>
<evidence type="ECO:0008006" key="4">
    <source>
        <dbReference type="Google" id="ProtNLM"/>
    </source>
</evidence>
<feature type="compositionally biased region" description="Basic residues" evidence="1">
    <location>
        <begin position="493"/>
        <end position="504"/>
    </location>
</feature>
<dbReference type="RefSeq" id="WP_182705753.1">
    <property type="nucleotide sequence ID" value="NZ_JACJII010000001.1"/>
</dbReference>
<dbReference type="Proteomes" id="UP000539313">
    <property type="component" value="Unassembled WGS sequence"/>
</dbReference>
<reference evidence="2 3" key="1">
    <citation type="submission" date="2020-08" db="EMBL/GenBank/DDBJ databases">
        <title>Sequencing the genomes of 1000 actinobacteria strains.</title>
        <authorList>
            <person name="Klenk H.-P."/>
        </authorList>
    </citation>
    <scope>NUCLEOTIDE SEQUENCE [LARGE SCALE GENOMIC DNA]</scope>
    <source>
        <strain evidence="2 3">DSM 45823</strain>
    </source>
</reference>
<sequence>MRELALHARRLAGDGRLRDVLAELSSQGPHERMVALHMAMAGRDLDHVARVLAGPDMRLRRAALRAVRTLPVPDRAAAAVLEDAPAELRRAFYRTLLHSRRTELADRLLPEVRDRWGDPDAAALLPACSAGVVSAVLPELAHAVVSWRAIGKRHPGALLDVVEAQHVWQWRRYLPGLELAARSLPDRTLSLLERSDLGHHLVPLSAPALRALVRADPVRTARILRGSWRRWASTDAYRKTLRWWPVPEVLAAVPRIPEALPRLLGALPPGLREAAFDAVVEHDDGSRSGVRALPVLPLLPPERAAAEARRMLEWHASVWHPSRSWLDDPGLPLKLTSHLPYEEAAGPLTEAAKGGDPRLRGLARRLLVECAARTGDSAVLRRLLSELVPRTVTDRDPLRGALLEALAKVRPALFDDGFVHDLGRLSAAAVDAPDSSAATRHAVRALADRVLRHIDPGTAPRLTSWALDMYAHLVMRHGAGALGLSPADDPPVRRRRRKGDRRRVSRGCHRLDLVLRPGQERELYDRLRPCLRSARERQDFAVAVVLARSLRRRAFGIEELQDDLRSAALHAPEPLAREAAGLWLADGARREERAVDLLGADPSMIALPQVWRVVAGRRTDLLTTAAEGDAGWVSEPPAGFAGRWTPAQRDRVRALLGRVIADETTALQRRVNAMAWLGRLTGSADELAAWAEHDDTVIAEAALGALAHGDEPERALSVLLAHGRGHASRTVVAAMARCCAAIPPSRLAPVLEAALTGPNSKVTVRKQAALQLVRNRPPGAVDILLDAWNDPGLHRDVRVSVATALRRIPEDARALRALDAAVEVYAGGPLFRALCQAQPWEYAPSHRPAYAALVLRLLDAATDPGVRFRAAKAFRVWAEWYEGGYDTVLEAVADPADPDGDERLPVFMALLSSGQVDDQVLPVLERLLTAGSRPRARDRIVTIARGLTEPRQTSGSRDLARRAADLLAGHPRYLAQATSIMVQLLPEPDDDPRFPDRLADELWRLADALRDRPVLATRTFGRPLTSRISSYGRQVIPPDALLPAARRLAAEGHLVAELLALAITDSAGLASGWTAPWREVLDGLRRSPRVEIHSEAWHITLPDP</sequence>
<protein>
    <recommendedName>
        <fullName evidence="4">HEAT repeat protein</fullName>
    </recommendedName>
</protein>
<dbReference type="Gene3D" id="1.25.10.10">
    <property type="entry name" value="Leucine-rich Repeat Variant"/>
    <property type="match status" value="1"/>
</dbReference>
<dbReference type="AlphaFoldDB" id="A0A7W3MYH2"/>
<dbReference type="InterPro" id="IPR016024">
    <property type="entry name" value="ARM-type_fold"/>
</dbReference>
<accession>A0A7W3MYH2</accession>
<dbReference type="EMBL" id="JACJII010000001">
    <property type="protein sequence ID" value="MBA9004193.1"/>
    <property type="molecule type" value="Genomic_DNA"/>
</dbReference>
<gene>
    <name evidence="2" type="ORF">HNR21_003075</name>
</gene>
<comment type="caution">
    <text evidence="2">The sequence shown here is derived from an EMBL/GenBank/DDBJ whole genome shotgun (WGS) entry which is preliminary data.</text>
</comment>
<evidence type="ECO:0000256" key="1">
    <source>
        <dbReference type="SAM" id="MobiDB-lite"/>
    </source>
</evidence>
<organism evidence="2 3">
    <name type="scientific">Thermomonospora cellulosilytica</name>
    <dbReference type="NCBI Taxonomy" id="1411118"/>
    <lineage>
        <taxon>Bacteria</taxon>
        <taxon>Bacillati</taxon>
        <taxon>Actinomycetota</taxon>
        <taxon>Actinomycetes</taxon>
        <taxon>Streptosporangiales</taxon>
        <taxon>Thermomonosporaceae</taxon>
        <taxon>Thermomonospora</taxon>
    </lineage>
</organism>
<name>A0A7W3MYH2_9ACTN</name>
<keyword evidence="3" id="KW-1185">Reference proteome</keyword>
<dbReference type="SUPFAM" id="SSF48371">
    <property type="entry name" value="ARM repeat"/>
    <property type="match status" value="1"/>
</dbReference>
<evidence type="ECO:0000313" key="3">
    <source>
        <dbReference type="Proteomes" id="UP000539313"/>
    </source>
</evidence>
<proteinExistence type="predicted"/>
<evidence type="ECO:0000313" key="2">
    <source>
        <dbReference type="EMBL" id="MBA9004193.1"/>
    </source>
</evidence>